<keyword evidence="8 9" id="KW-0460">Magnesium</keyword>
<comment type="caution">
    <text evidence="12">The sequence shown here is derived from an EMBL/GenBank/DDBJ whole genome shotgun (WGS) entry which is preliminary data.</text>
</comment>
<keyword evidence="4 9" id="KW-0479">Metal-binding</keyword>
<dbReference type="Gene3D" id="3.40.50.11370">
    <property type="match status" value="1"/>
</dbReference>
<evidence type="ECO:0000256" key="6">
    <source>
        <dbReference type="ARBA" id="ARBA00022777"/>
    </source>
</evidence>
<comment type="catalytic activity">
    <reaction evidence="9">
        <text>1D-myo-inositol 3,4,5,6-tetrakisphosphate + ATP = 1D-myo-inositol 1,3,4,5,6-pentakisphosphate + ADP + H(+)</text>
        <dbReference type="Rhea" id="RHEA:12452"/>
        <dbReference type="ChEBI" id="CHEBI:15378"/>
        <dbReference type="ChEBI" id="CHEBI:30616"/>
        <dbReference type="ChEBI" id="CHEBI:57539"/>
        <dbReference type="ChEBI" id="CHEBI:57733"/>
        <dbReference type="ChEBI" id="CHEBI:456216"/>
        <dbReference type="EC" id="2.7.1.134"/>
    </reaction>
</comment>
<evidence type="ECO:0000313" key="12">
    <source>
        <dbReference type="EMBL" id="KAK9006597.1"/>
    </source>
</evidence>
<reference evidence="12 13" key="1">
    <citation type="journal article" date="2024" name="G3 (Bethesda)">
        <title>Genome assembly of Hibiscus sabdariffa L. provides insights into metabolisms of medicinal natural products.</title>
        <authorList>
            <person name="Kim T."/>
        </authorList>
    </citation>
    <scope>NUCLEOTIDE SEQUENCE [LARGE SCALE GENOMIC DNA]</scope>
    <source>
        <strain evidence="12">TK-2024</strain>
        <tissue evidence="12">Old leaves</tissue>
    </source>
</reference>
<evidence type="ECO:0000256" key="5">
    <source>
        <dbReference type="ARBA" id="ARBA00022741"/>
    </source>
</evidence>
<keyword evidence="3 9" id="KW-0808">Transferase</keyword>
<dbReference type="InterPro" id="IPR008656">
    <property type="entry name" value="Inositol_tetrakis-P_1-kinase"/>
</dbReference>
<dbReference type="SUPFAM" id="SSF56059">
    <property type="entry name" value="Glutathione synthetase ATP-binding domain-like"/>
    <property type="match status" value="1"/>
</dbReference>
<evidence type="ECO:0000259" key="11">
    <source>
        <dbReference type="Pfam" id="PF17927"/>
    </source>
</evidence>
<dbReference type="InterPro" id="IPR041429">
    <property type="entry name" value="ITPK1_N"/>
</dbReference>
<dbReference type="PIRSF" id="PIRSF038186">
    <property type="entry name" value="ITPK"/>
    <property type="match status" value="1"/>
</dbReference>
<dbReference type="EC" id="2.7.1.134" evidence="9"/>
<dbReference type="PANTHER" id="PTHR14217">
    <property type="entry name" value="INOSITOL-TETRAKISPHOSPHATE 1-KINASE"/>
    <property type="match status" value="1"/>
</dbReference>
<evidence type="ECO:0000256" key="3">
    <source>
        <dbReference type="ARBA" id="ARBA00022679"/>
    </source>
</evidence>
<dbReference type="EMBL" id="JBBPBN010000028">
    <property type="protein sequence ID" value="KAK9006597.1"/>
    <property type="molecule type" value="Genomic_DNA"/>
</dbReference>
<evidence type="ECO:0000259" key="10">
    <source>
        <dbReference type="Pfam" id="PF05770"/>
    </source>
</evidence>
<dbReference type="Pfam" id="PF17927">
    <property type="entry name" value="Ins134_P3_kin_N"/>
    <property type="match status" value="1"/>
</dbReference>
<comment type="cofactor">
    <cofactor evidence="9">
        <name>Mg(2+)</name>
        <dbReference type="ChEBI" id="CHEBI:18420"/>
    </cofactor>
    <text evidence="9">Binds 2 magnesium ions per subunit.</text>
</comment>
<dbReference type="Proteomes" id="UP001396334">
    <property type="component" value="Unassembled WGS sequence"/>
</dbReference>
<name>A0ABR2R0Y7_9ROSI</name>
<evidence type="ECO:0000256" key="2">
    <source>
        <dbReference type="ARBA" id="ARBA00011245"/>
    </source>
</evidence>
<organism evidence="12 13">
    <name type="scientific">Hibiscus sabdariffa</name>
    <name type="common">roselle</name>
    <dbReference type="NCBI Taxonomy" id="183260"/>
    <lineage>
        <taxon>Eukaryota</taxon>
        <taxon>Viridiplantae</taxon>
        <taxon>Streptophyta</taxon>
        <taxon>Embryophyta</taxon>
        <taxon>Tracheophyta</taxon>
        <taxon>Spermatophyta</taxon>
        <taxon>Magnoliopsida</taxon>
        <taxon>eudicotyledons</taxon>
        <taxon>Gunneridae</taxon>
        <taxon>Pentapetalae</taxon>
        <taxon>rosids</taxon>
        <taxon>malvids</taxon>
        <taxon>Malvales</taxon>
        <taxon>Malvaceae</taxon>
        <taxon>Malvoideae</taxon>
        <taxon>Hibiscus</taxon>
    </lineage>
</organism>
<proteinExistence type="inferred from homology"/>
<evidence type="ECO:0000313" key="13">
    <source>
        <dbReference type="Proteomes" id="UP001396334"/>
    </source>
</evidence>
<evidence type="ECO:0000256" key="7">
    <source>
        <dbReference type="ARBA" id="ARBA00022840"/>
    </source>
</evidence>
<evidence type="ECO:0000256" key="8">
    <source>
        <dbReference type="ARBA" id="ARBA00022842"/>
    </source>
</evidence>
<evidence type="ECO:0000256" key="1">
    <source>
        <dbReference type="ARBA" id="ARBA00009601"/>
    </source>
</evidence>
<comment type="subunit">
    <text evidence="2 9">Monomer.</text>
</comment>
<dbReference type="Gene3D" id="3.30.1490.220">
    <property type="match status" value="1"/>
</dbReference>
<evidence type="ECO:0000256" key="9">
    <source>
        <dbReference type="PIRNR" id="PIRNR038186"/>
    </source>
</evidence>
<dbReference type="InterPro" id="IPR040464">
    <property type="entry name" value="InsP(3)kin_ATP-grasp"/>
</dbReference>
<gene>
    <name evidence="12" type="ORF">V6N11_018934</name>
</gene>
<accession>A0ABR2R0Y7</accession>
<keyword evidence="13" id="KW-1185">Reference proteome</keyword>
<feature type="domain" description="Inositol 1,3,4-trisphosphate 5/6-kinase ATP-grasp" evidence="10">
    <location>
        <begin position="110"/>
        <end position="291"/>
    </location>
</feature>
<evidence type="ECO:0000256" key="4">
    <source>
        <dbReference type="ARBA" id="ARBA00022723"/>
    </source>
</evidence>
<keyword evidence="6 9" id="KW-0418">Kinase</keyword>
<dbReference type="PANTHER" id="PTHR14217:SF40">
    <property type="entry name" value="INOSITOL-TETRAKISPHOSPHATE 1-KINASE 2"/>
    <property type="match status" value="1"/>
</dbReference>
<dbReference type="Gene3D" id="3.30.470.20">
    <property type="entry name" value="ATP-grasp fold, B domain"/>
    <property type="match status" value="1"/>
</dbReference>
<protein>
    <recommendedName>
        <fullName evidence="9">Inositol-tetrakisphosphate 1-kinase</fullName>
        <ecNumber evidence="9">2.7.1.134</ecNumber>
    </recommendedName>
</protein>
<dbReference type="Pfam" id="PF05770">
    <property type="entry name" value="Ins134_P3_kin"/>
    <property type="match status" value="1"/>
</dbReference>
<feature type="domain" description="Inositol-tetrakisphosphate 1-kinase N-terminal" evidence="11">
    <location>
        <begin position="11"/>
        <end position="89"/>
    </location>
</feature>
<sequence>MSNLSSKPYQIGYALTPKKEKTFIVPSLLSYASEKGVVLAKIDPSKPLIQQGPFDCILHKLYDSDWKQNLQDFASRNPNVPIIDSPDSIEILHSRISMLETVSKLRITNTGVPKQITVTELTDMEDLKLNFPSIAKPLDADGSETSHKMHLVFDKGGLKDLTPPFVLQDFVNHGGVIFKVYVAGKYSRCMKRKSLPDIPEEKLVNLKGSLPFSQVSNLAAAGGEGSEIEKTEMPPEKLVEELVEGLKEELKLNLFNFDVIRDGRSKDKDKYIVIDINYFPGFGNLVSGETIAVASGPEAAKRGTTTGGVAVVEVDCDVGLVNDLV</sequence>
<keyword evidence="7 9" id="KW-0067">ATP-binding</keyword>
<comment type="function">
    <text evidence="9">Kinase that can phosphorylate various inositol polyphosphate such as Ins(3,4,5,6)P4 or Ins(1,3,4)P3.</text>
</comment>
<comment type="similarity">
    <text evidence="1 9">Belongs to the ITPK1 family.</text>
</comment>
<keyword evidence="5 9" id="KW-0547">Nucleotide-binding</keyword>